<protein>
    <submittedName>
        <fullName evidence="1">Uncharacterized protein</fullName>
    </submittedName>
</protein>
<dbReference type="RefSeq" id="WP_114469076.1">
    <property type="nucleotide sequence ID" value="NZ_QPJK01000005.1"/>
</dbReference>
<comment type="caution">
    <text evidence="1">The sequence shown here is derived from an EMBL/GenBank/DDBJ whole genome shotgun (WGS) entry which is preliminary data.</text>
</comment>
<dbReference type="Proteomes" id="UP000252884">
    <property type="component" value="Unassembled WGS sequence"/>
</dbReference>
<keyword evidence="2" id="KW-1185">Reference proteome</keyword>
<proteinExistence type="predicted"/>
<dbReference type="AlphaFoldDB" id="A0A368XQ36"/>
<evidence type="ECO:0000313" key="1">
    <source>
        <dbReference type="EMBL" id="RCW70101.1"/>
    </source>
</evidence>
<organism evidence="1 2">
    <name type="scientific">Pseudorhodoferax soli</name>
    <dbReference type="NCBI Taxonomy" id="545864"/>
    <lineage>
        <taxon>Bacteria</taxon>
        <taxon>Pseudomonadati</taxon>
        <taxon>Pseudomonadota</taxon>
        <taxon>Betaproteobacteria</taxon>
        <taxon>Burkholderiales</taxon>
        <taxon>Comamonadaceae</taxon>
    </lineage>
</organism>
<accession>A0A368XQ36</accession>
<gene>
    <name evidence="1" type="ORF">DES41_10537</name>
</gene>
<dbReference type="EMBL" id="QPJK01000005">
    <property type="protein sequence ID" value="RCW70101.1"/>
    <property type="molecule type" value="Genomic_DNA"/>
</dbReference>
<name>A0A368XQ36_9BURK</name>
<reference evidence="1 2" key="1">
    <citation type="submission" date="2018-07" db="EMBL/GenBank/DDBJ databases">
        <title>Genomic Encyclopedia of Type Strains, Phase IV (KMG-IV): sequencing the most valuable type-strain genomes for metagenomic binning, comparative biology and taxonomic classification.</title>
        <authorList>
            <person name="Goeker M."/>
        </authorList>
    </citation>
    <scope>NUCLEOTIDE SEQUENCE [LARGE SCALE GENOMIC DNA]</scope>
    <source>
        <strain evidence="1 2">DSM 21634</strain>
    </source>
</reference>
<dbReference type="OrthoDB" id="9986778at2"/>
<sequence>MGGYATLSRNYGALAPRALNGRTYAAAFGTRHDPDGTAHVSVEGHPSMRVMLRTSDHHRLVGAYGLTGTRWVYEDGEVRAYALGPGRKPIKDHTYSVAALILGAQDGDVIHMEDCLDLRPERMRLERRGGH</sequence>
<evidence type="ECO:0000313" key="2">
    <source>
        <dbReference type="Proteomes" id="UP000252884"/>
    </source>
</evidence>